<accession>A0AAE3NVR7</accession>
<keyword evidence="1" id="KW-0175">Coiled coil</keyword>
<evidence type="ECO:0000313" key="5">
    <source>
        <dbReference type="Proteomes" id="UP001221302"/>
    </source>
</evidence>
<protein>
    <submittedName>
        <fullName evidence="4">LysM peptidoglycan-binding domain-containing protein</fullName>
    </submittedName>
</protein>
<gene>
    <name evidence="4" type="ORF">P0M35_02235</name>
</gene>
<sequence>MKNFKLLLLVSFFFVFVANISAQEDMTKEEWQNEINRLTEKKVSLTNELNSLKAEIANLKKMRDGLKTYDQCIDEFYASLGFNKADIENFRKNLNDLSAKIDAQEAPKADRQAELDAMKKNKISALAEFFDKVHNQLQRKLDAWVEKPKEIDYTVVKGDCLWGIAKKKEHYANPFAWPMIYQANRDQIKNPDLIFPKQIFRIPNLTEEEKAKYDKIRKNYKPAPAPQTQETK</sequence>
<evidence type="ECO:0000313" key="4">
    <source>
        <dbReference type="EMBL" id="MDF1610956.1"/>
    </source>
</evidence>
<dbReference type="InterPro" id="IPR036779">
    <property type="entry name" value="LysM_dom_sf"/>
</dbReference>
<dbReference type="Proteomes" id="UP001221302">
    <property type="component" value="Unassembled WGS sequence"/>
</dbReference>
<dbReference type="PANTHER" id="PTHR34700">
    <property type="entry name" value="POTASSIUM BINDING PROTEIN KBP"/>
    <property type="match status" value="1"/>
</dbReference>
<dbReference type="PANTHER" id="PTHR34700:SF4">
    <property type="entry name" value="PHAGE-LIKE ELEMENT PBSX PROTEIN XKDP"/>
    <property type="match status" value="1"/>
</dbReference>
<dbReference type="AlphaFoldDB" id="A0AAE3NVR7"/>
<feature type="chain" id="PRO_5042255650" evidence="2">
    <location>
        <begin position="23"/>
        <end position="232"/>
    </location>
</feature>
<proteinExistence type="predicted"/>
<dbReference type="Pfam" id="PF01476">
    <property type="entry name" value="LysM"/>
    <property type="match status" value="1"/>
</dbReference>
<keyword evidence="2" id="KW-0732">Signal</keyword>
<dbReference type="Gene3D" id="1.10.287.510">
    <property type="entry name" value="Helix hairpin bin"/>
    <property type="match status" value="1"/>
</dbReference>
<dbReference type="RefSeq" id="WP_321534722.1">
    <property type="nucleotide sequence ID" value="NZ_JARGDL010000002.1"/>
</dbReference>
<name>A0AAE3NVR7_9BACT</name>
<dbReference type="Gene3D" id="3.10.350.10">
    <property type="entry name" value="LysM domain"/>
    <property type="match status" value="1"/>
</dbReference>
<dbReference type="EMBL" id="JARGDL010000002">
    <property type="protein sequence ID" value="MDF1610956.1"/>
    <property type="molecule type" value="Genomic_DNA"/>
</dbReference>
<reference evidence="4" key="1">
    <citation type="submission" date="2023-03" db="EMBL/GenBank/DDBJ databases">
        <title>Stygiobacter electus gen. nov., sp. nov., facultatively anaerobic thermotolerant bacterium of the class Ignavibacteria from a well of Yessentuki mineral water deposit.</title>
        <authorList>
            <person name="Podosokorskaya O.A."/>
            <person name="Elcheninov A.G."/>
            <person name="Petrova N.F."/>
            <person name="Zavarzina D.G."/>
            <person name="Kublanov I.V."/>
            <person name="Merkel A.Y."/>
        </authorList>
    </citation>
    <scope>NUCLEOTIDE SEQUENCE</scope>
    <source>
        <strain evidence="4">09-Me</strain>
    </source>
</reference>
<evidence type="ECO:0000259" key="3">
    <source>
        <dbReference type="PROSITE" id="PS51782"/>
    </source>
</evidence>
<evidence type="ECO:0000256" key="2">
    <source>
        <dbReference type="SAM" id="SignalP"/>
    </source>
</evidence>
<feature type="coiled-coil region" evidence="1">
    <location>
        <begin position="21"/>
        <end position="69"/>
    </location>
</feature>
<dbReference type="PROSITE" id="PS51782">
    <property type="entry name" value="LYSM"/>
    <property type="match status" value="1"/>
</dbReference>
<dbReference type="InterPro" id="IPR018392">
    <property type="entry name" value="LysM"/>
</dbReference>
<feature type="signal peptide" evidence="2">
    <location>
        <begin position="1"/>
        <end position="22"/>
    </location>
</feature>
<dbReference type="InterPro" id="IPR052196">
    <property type="entry name" value="Bact_Kbp"/>
</dbReference>
<dbReference type="CDD" id="cd00118">
    <property type="entry name" value="LysM"/>
    <property type="match status" value="1"/>
</dbReference>
<keyword evidence="5" id="KW-1185">Reference proteome</keyword>
<organism evidence="4 5">
    <name type="scientific">Stygiobacter electus</name>
    <dbReference type="NCBI Taxonomy" id="3032292"/>
    <lineage>
        <taxon>Bacteria</taxon>
        <taxon>Pseudomonadati</taxon>
        <taxon>Ignavibacteriota</taxon>
        <taxon>Ignavibacteria</taxon>
        <taxon>Ignavibacteriales</taxon>
        <taxon>Melioribacteraceae</taxon>
        <taxon>Stygiobacter</taxon>
    </lineage>
</organism>
<feature type="domain" description="LysM" evidence="3">
    <location>
        <begin position="151"/>
        <end position="202"/>
    </location>
</feature>
<comment type="caution">
    <text evidence="4">The sequence shown here is derived from an EMBL/GenBank/DDBJ whole genome shotgun (WGS) entry which is preliminary data.</text>
</comment>
<evidence type="ECO:0000256" key="1">
    <source>
        <dbReference type="SAM" id="Coils"/>
    </source>
</evidence>